<feature type="transmembrane region" description="Helical" evidence="5">
    <location>
        <begin position="49"/>
        <end position="72"/>
    </location>
</feature>
<feature type="transmembrane region" description="Helical" evidence="5">
    <location>
        <begin position="545"/>
        <end position="566"/>
    </location>
</feature>
<comment type="caution">
    <text evidence="6">The sequence shown here is derived from an EMBL/GenBank/DDBJ whole genome shotgun (WGS) entry which is preliminary data.</text>
</comment>
<dbReference type="Proteomes" id="UP000076863">
    <property type="component" value="Unassembled WGS sequence"/>
</dbReference>
<feature type="transmembrane region" description="Helical" evidence="5">
    <location>
        <begin position="84"/>
        <end position="105"/>
    </location>
</feature>
<feature type="transmembrane region" description="Helical" evidence="5">
    <location>
        <begin position="296"/>
        <end position="318"/>
    </location>
</feature>
<dbReference type="AlphaFoldDB" id="A0A167GJZ9"/>
<dbReference type="PANTHER" id="PTHR30249">
    <property type="entry name" value="PUTATIVE SEROTONIN TRANSPORTER"/>
    <property type="match status" value="1"/>
</dbReference>
<organism evidence="6 7">
    <name type="scientific">Beauveria brongniartii RCEF 3172</name>
    <dbReference type="NCBI Taxonomy" id="1081107"/>
    <lineage>
        <taxon>Eukaryota</taxon>
        <taxon>Fungi</taxon>
        <taxon>Dikarya</taxon>
        <taxon>Ascomycota</taxon>
        <taxon>Pezizomycotina</taxon>
        <taxon>Sordariomycetes</taxon>
        <taxon>Hypocreomycetidae</taxon>
        <taxon>Hypocreales</taxon>
        <taxon>Cordycipitaceae</taxon>
        <taxon>Beauveria</taxon>
        <taxon>Beauveria brongniartii</taxon>
    </lineage>
</organism>
<dbReference type="EMBL" id="AZHA01000007">
    <property type="protein sequence ID" value="OAA46732.1"/>
    <property type="molecule type" value="Genomic_DNA"/>
</dbReference>
<comment type="subcellular location">
    <subcellularLocation>
        <location evidence="1">Membrane</location>
        <topology evidence="1">Multi-pass membrane protein</topology>
    </subcellularLocation>
</comment>
<dbReference type="Pfam" id="PF04172">
    <property type="entry name" value="LrgB"/>
    <property type="match status" value="1"/>
</dbReference>
<feature type="transmembrane region" description="Helical" evidence="5">
    <location>
        <begin position="264"/>
        <end position="284"/>
    </location>
</feature>
<evidence type="ECO:0000313" key="7">
    <source>
        <dbReference type="Proteomes" id="UP000076863"/>
    </source>
</evidence>
<evidence type="ECO:0000256" key="3">
    <source>
        <dbReference type="ARBA" id="ARBA00022989"/>
    </source>
</evidence>
<keyword evidence="7" id="KW-1185">Reference proteome</keyword>
<feature type="transmembrane region" description="Helical" evidence="5">
    <location>
        <begin position="231"/>
        <end position="258"/>
    </location>
</feature>
<proteinExistence type="predicted"/>
<evidence type="ECO:0000256" key="4">
    <source>
        <dbReference type="ARBA" id="ARBA00023136"/>
    </source>
</evidence>
<sequence length="577" mass="63118">MRSCLPSPRLFARLHEQNRRNQHNDNLTSSSIDMENTKNLMIKDRRLNIWHGFCGILLIAVFYLTSNLLIWGLSRALMPVNAEFLSSVLGMLIVFVAMMTLYAVIPSLDEFYEKHLRAKVDFINRHMGAAFAIPMVMVAGDSKMPPKTIALVIGVFLANSLVGWTVVFLLAKLTHFLTKRTFQLLRPAAQADAGFRMVEKTTSRNIVAQQDSDSFTSSEYCEAAPQRQSLIWYWICELWPVALSLLAGITVGLPVAVAVGDPRIADGCAIWFFWIGSVTLQRVMKQQAKNHERAPRTLGILATLANPVMLTILLMTAYTRAKAYSMSINISEVLHKLSSGLQLYTVWTLGGEQRPEFGHHWFGAGDAALSLLGCGFVVWGFKLFECRRQLFSASGIVTIFVSIVVAVGNVFLGTYAGFLMGLDRPEALACAARMTTLALAIPAMKNVGGNTSLTVALMITNGILGQLVYPQSLDGTTPGHNQLKRKASTNSCESTDTVMVISAVLPAYEGDDHVDSTNTVAAGITIGINGAAMGVAYLHEHKSRAAPYAVLAMTTYSVATVIFIATQPFKDALLRLV</sequence>
<evidence type="ECO:0000256" key="2">
    <source>
        <dbReference type="ARBA" id="ARBA00022692"/>
    </source>
</evidence>
<feature type="transmembrane region" description="Helical" evidence="5">
    <location>
        <begin position="148"/>
        <end position="171"/>
    </location>
</feature>
<evidence type="ECO:0000256" key="1">
    <source>
        <dbReference type="ARBA" id="ARBA00004141"/>
    </source>
</evidence>
<feature type="transmembrane region" description="Helical" evidence="5">
    <location>
        <begin position="520"/>
        <end position="538"/>
    </location>
</feature>
<dbReference type="OrthoDB" id="2502820at2759"/>
<dbReference type="GO" id="GO:0016020">
    <property type="term" value="C:membrane"/>
    <property type="evidence" value="ECO:0007669"/>
    <property type="project" value="UniProtKB-SubCell"/>
</dbReference>
<keyword evidence="4 5" id="KW-0472">Membrane</keyword>
<feature type="transmembrane region" description="Helical" evidence="5">
    <location>
        <begin position="393"/>
        <end position="418"/>
    </location>
</feature>
<keyword evidence="3 5" id="KW-1133">Transmembrane helix</keyword>
<name>A0A167GJZ9_9HYPO</name>
<evidence type="ECO:0000256" key="5">
    <source>
        <dbReference type="SAM" id="Phobius"/>
    </source>
</evidence>
<dbReference type="InterPro" id="IPR007300">
    <property type="entry name" value="CidB/LrgB"/>
</dbReference>
<accession>A0A167GJZ9</accession>
<reference evidence="6 7" key="1">
    <citation type="journal article" date="2016" name="Genome Biol. Evol.">
        <title>Divergent and convergent evolution of fungal pathogenicity.</title>
        <authorList>
            <person name="Shang Y."/>
            <person name="Xiao G."/>
            <person name="Zheng P."/>
            <person name="Cen K."/>
            <person name="Zhan S."/>
            <person name="Wang C."/>
        </authorList>
    </citation>
    <scope>NUCLEOTIDE SEQUENCE [LARGE SCALE GENOMIC DNA]</scope>
    <source>
        <strain evidence="6 7">RCEF 3172</strain>
    </source>
</reference>
<gene>
    <name evidence="6" type="ORF">BBO_03287</name>
</gene>
<protein>
    <submittedName>
        <fullName evidence="6">LrgB-like protein</fullName>
    </submittedName>
</protein>
<feature type="transmembrane region" description="Helical" evidence="5">
    <location>
        <begin position="361"/>
        <end position="381"/>
    </location>
</feature>
<keyword evidence="2 5" id="KW-0812">Transmembrane</keyword>
<evidence type="ECO:0000313" key="6">
    <source>
        <dbReference type="EMBL" id="OAA46732.1"/>
    </source>
</evidence>
<dbReference type="PANTHER" id="PTHR30249:SF0">
    <property type="entry name" value="PLASTIDAL GLYCOLATE_GLYCERATE TRANSLOCATOR 1, CHLOROPLASTIC"/>
    <property type="match status" value="1"/>
</dbReference>